<gene>
    <name evidence="12" type="ORF">HHI36_021418</name>
</gene>
<evidence type="ECO:0000256" key="10">
    <source>
        <dbReference type="ARBA" id="ARBA00031036"/>
    </source>
</evidence>
<evidence type="ECO:0000313" key="13">
    <source>
        <dbReference type="Proteomes" id="UP001516400"/>
    </source>
</evidence>
<comment type="catalytic activity">
    <reaction evidence="6">
        <text>inosine + phosphate = alpha-D-ribose 1-phosphate + hypoxanthine</text>
        <dbReference type="Rhea" id="RHEA:27646"/>
        <dbReference type="ChEBI" id="CHEBI:17368"/>
        <dbReference type="ChEBI" id="CHEBI:17596"/>
        <dbReference type="ChEBI" id="CHEBI:43474"/>
        <dbReference type="ChEBI" id="CHEBI:57720"/>
        <dbReference type="EC" id="2.4.2.1"/>
    </reaction>
</comment>
<dbReference type="InterPro" id="IPR035994">
    <property type="entry name" value="Nucleoside_phosphorylase_sf"/>
</dbReference>
<comment type="similarity">
    <text evidence="2">Belongs to the PNP/MTAP phosphorylase family.</text>
</comment>
<comment type="pathway">
    <text evidence="1">Purine metabolism; purine nucleoside salvage.</text>
</comment>
<protein>
    <recommendedName>
        <fullName evidence="3">purine-nucleoside phosphorylase</fullName>
        <ecNumber evidence="3">2.4.2.1</ecNumber>
    </recommendedName>
    <alternativeName>
        <fullName evidence="10">Inosine-guanosine phosphorylase</fullName>
    </alternativeName>
</protein>
<dbReference type="Gene3D" id="3.40.50.1580">
    <property type="entry name" value="Nucleoside phosphorylase domain"/>
    <property type="match status" value="1"/>
</dbReference>
<feature type="domain" description="Nucleoside phosphorylase" evidence="11">
    <location>
        <begin position="45"/>
        <end position="266"/>
    </location>
</feature>
<comment type="caution">
    <text evidence="12">The sequence shown here is derived from an EMBL/GenBank/DDBJ whole genome shotgun (WGS) entry which is preliminary data.</text>
</comment>
<organism evidence="12 13">
    <name type="scientific">Cryptolaemus montrouzieri</name>
    <dbReference type="NCBI Taxonomy" id="559131"/>
    <lineage>
        <taxon>Eukaryota</taxon>
        <taxon>Metazoa</taxon>
        <taxon>Ecdysozoa</taxon>
        <taxon>Arthropoda</taxon>
        <taxon>Hexapoda</taxon>
        <taxon>Insecta</taxon>
        <taxon>Pterygota</taxon>
        <taxon>Neoptera</taxon>
        <taxon>Endopterygota</taxon>
        <taxon>Coleoptera</taxon>
        <taxon>Polyphaga</taxon>
        <taxon>Cucujiformia</taxon>
        <taxon>Coccinelloidea</taxon>
        <taxon>Coccinellidae</taxon>
        <taxon>Scymninae</taxon>
        <taxon>Scymnini</taxon>
        <taxon>Cryptolaemus</taxon>
    </lineage>
</organism>
<dbReference type="SUPFAM" id="SSF53167">
    <property type="entry name" value="Purine and uridine phosphorylases"/>
    <property type="match status" value="1"/>
</dbReference>
<evidence type="ECO:0000256" key="6">
    <source>
        <dbReference type="ARBA" id="ARBA00023918"/>
    </source>
</evidence>
<dbReference type="PANTHER" id="PTHR11904">
    <property type="entry name" value="METHYLTHIOADENOSINE/PURINE NUCLEOSIDE PHOSPHORYLASE"/>
    <property type="match status" value="1"/>
</dbReference>
<keyword evidence="5" id="KW-0808">Transferase</keyword>
<comment type="catalytic activity">
    <reaction evidence="7">
        <text>2'-deoxyguanosine + phosphate = 2-deoxy-alpha-D-ribose 1-phosphate + guanine</text>
        <dbReference type="Rhea" id="RHEA:27738"/>
        <dbReference type="ChEBI" id="CHEBI:16235"/>
        <dbReference type="ChEBI" id="CHEBI:17172"/>
        <dbReference type="ChEBI" id="CHEBI:43474"/>
        <dbReference type="ChEBI" id="CHEBI:57259"/>
        <dbReference type="EC" id="2.4.2.1"/>
    </reaction>
</comment>
<dbReference type="CDD" id="cd09009">
    <property type="entry name" value="PNP-EcPNPII_like"/>
    <property type="match status" value="1"/>
</dbReference>
<comment type="catalytic activity">
    <reaction evidence="8">
        <text>2'-deoxyinosine + phosphate = 2-deoxy-alpha-D-ribose 1-phosphate + hypoxanthine</text>
        <dbReference type="Rhea" id="RHEA:27750"/>
        <dbReference type="ChEBI" id="CHEBI:17368"/>
        <dbReference type="ChEBI" id="CHEBI:28997"/>
        <dbReference type="ChEBI" id="CHEBI:43474"/>
        <dbReference type="ChEBI" id="CHEBI:57259"/>
        <dbReference type="EC" id="2.4.2.1"/>
    </reaction>
</comment>
<comment type="catalytic activity">
    <reaction evidence="9">
        <text>guanosine + phosphate = alpha-D-ribose 1-phosphate + guanine</text>
        <dbReference type="Rhea" id="RHEA:13233"/>
        <dbReference type="ChEBI" id="CHEBI:16235"/>
        <dbReference type="ChEBI" id="CHEBI:16750"/>
        <dbReference type="ChEBI" id="CHEBI:43474"/>
        <dbReference type="ChEBI" id="CHEBI:57720"/>
        <dbReference type="EC" id="2.4.2.1"/>
    </reaction>
</comment>
<name>A0ABD2MX42_9CUCU</name>
<evidence type="ECO:0000256" key="3">
    <source>
        <dbReference type="ARBA" id="ARBA00011886"/>
    </source>
</evidence>
<evidence type="ECO:0000256" key="1">
    <source>
        <dbReference type="ARBA" id="ARBA00005058"/>
    </source>
</evidence>
<dbReference type="EC" id="2.4.2.1" evidence="3"/>
<dbReference type="PANTHER" id="PTHR11904:SF9">
    <property type="entry name" value="PURINE NUCLEOSIDE PHOSPHORYLASE-RELATED"/>
    <property type="match status" value="1"/>
</dbReference>
<evidence type="ECO:0000256" key="2">
    <source>
        <dbReference type="ARBA" id="ARBA00006751"/>
    </source>
</evidence>
<dbReference type="Proteomes" id="UP001516400">
    <property type="component" value="Unassembled WGS sequence"/>
</dbReference>
<keyword evidence="13" id="KW-1185">Reference proteome</keyword>
<keyword evidence="4" id="KW-0328">Glycosyltransferase</keyword>
<dbReference type="EMBL" id="JABFTP020000042">
    <property type="protein sequence ID" value="KAL3270910.1"/>
    <property type="molecule type" value="Genomic_DNA"/>
</dbReference>
<evidence type="ECO:0000313" key="12">
    <source>
        <dbReference type="EMBL" id="KAL3270910.1"/>
    </source>
</evidence>
<evidence type="ECO:0000256" key="8">
    <source>
        <dbReference type="ARBA" id="ARBA00023950"/>
    </source>
</evidence>
<evidence type="ECO:0000259" key="11">
    <source>
        <dbReference type="Pfam" id="PF01048"/>
    </source>
</evidence>
<dbReference type="InterPro" id="IPR011268">
    <property type="entry name" value="Purine_phosphorylase"/>
</dbReference>
<evidence type="ECO:0000256" key="5">
    <source>
        <dbReference type="ARBA" id="ARBA00022679"/>
    </source>
</evidence>
<dbReference type="InterPro" id="IPR000845">
    <property type="entry name" value="Nucleoside_phosphorylase_d"/>
</dbReference>
<evidence type="ECO:0000256" key="4">
    <source>
        <dbReference type="ARBA" id="ARBA00022676"/>
    </source>
</evidence>
<evidence type="ECO:0000256" key="7">
    <source>
        <dbReference type="ARBA" id="ARBA00023929"/>
    </source>
</evidence>
<accession>A0ABD2MX42</accession>
<dbReference type="Pfam" id="PF01048">
    <property type="entry name" value="PNP_UDP_1"/>
    <property type="match status" value="1"/>
</dbReference>
<dbReference type="AlphaFoldDB" id="A0ABD2MX42"/>
<proteinExistence type="inferred from homology"/>
<reference evidence="12 13" key="1">
    <citation type="journal article" date="2021" name="BMC Biol.">
        <title>Horizontally acquired antibacterial genes associated with adaptive radiation of ladybird beetles.</title>
        <authorList>
            <person name="Li H.S."/>
            <person name="Tang X.F."/>
            <person name="Huang Y.H."/>
            <person name="Xu Z.Y."/>
            <person name="Chen M.L."/>
            <person name="Du X.Y."/>
            <person name="Qiu B.Y."/>
            <person name="Chen P.T."/>
            <person name="Zhang W."/>
            <person name="Slipinski A."/>
            <person name="Escalona H.E."/>
            <person name="Waterhouse R.M."/>
            <person name="Zwick A."/>
            <person name="Pang H."/>
        </authorList>
    </citation>
    <scope>NUCLEOTIDE SEQUENCE [LARGE SCALE GENOMIC DNA]</scope>
    <source>
        <strain evidence="12">SYSU2018</strain>
    </source>
</reference>
<sequence>MDYDEAVSFLVKKFVKNPSIFVIYTNALGDFPDILENPIKLSCGDLPHFPSKKKGCISPKLIFGKLNHQYILVLQGRYHHHEGFSMEEVIFPVKIAYFLGCKKILITNAAGSVNNKFELGDIMVVRNHVDLSHPFAENVWKVLSENEKKEKKMYDVNFIDVARKLSVEEGMDKYIRYGLYAMIGTSNFKSSEIKVFRNLGVDAVGTSMVTEIKIAAEFGMEIFAFCVMVDKGIFDYKNYPDPTPEDVSKALEPKKKFIQKLLLKYIRYCDKANVIE</sequence>
<evidence type="ECO:0000256" key="9">
    <source>
        <dbReference type="ARBA" id="ARBA00023970"/>
    </source>
</evidence>
<dbReference type="GO" id="GO:0004731">
    <property type="term" value="F:purine-nucleoside phosphorylase activity"/>
    <property type="evidence" value="ECO:0007669"/>
    <property type="project" value="UniProtKB-EC"/>
</dbReference>